<dbReference type="InterPro" id="IPR011006">
    <property type="entry name" value="CheY-like_superfamily"/>
</dbReference>
<gene>
    <name evidence="3" type="ORF">ENP47_06590</name>
</gene>
<name>A0A7C1G4M8_THERO</name>
<dbReference type="EMBL" id="DSJL01000011">
    <property type="protein sequence ID" value="HEF65246.1"/>
    <property type="molecule type" value="Genomic_DNA"/>
</dbReference>
<dbReference type="Pfam" id="PF00196">
    <property type="entry name" value="GerE"/>
    <property type="match status" value="1"/>
</dbReference>
<sequence length="269" mass="29384">MPDCRATPECLQRERCGCCARRETMAFQSNGQRRADLPTASIADPQAAVRQSLRHYLESTGAVRVLAETGDLAQLASLLEWQPPQILLLSGHFGMSLPRFVRIVRRGPVALALDGSRVLRVVVYGLGGDRELVLALARAGVDGLVADDASLEELVEAIRIVLRGESYASARYGGLLLRELQRWSVLQEGQPGVRLTRRETQLLQLVASGLSNKEIAEALCLAESTVKNRLSLLFDKLGVKDRTQAAIFALANGVLQQPFAFEQEPLAEA</sequence>
<dbReference type="InterPro" id="IPR001789">
    <property type="entry name" value="Sig_transdc_resp-reg_receiver"/>
</dbReference>
<evidence type="ECO:0000313" key="3">
    <source>
        <dbReference type="EMBL" id="HEF65246.1"/>
    </source>
</evidence>
<dbReference type="InterPro" id="IPR016032">
    <property type="entry name" value="Sig_transdc_resp-reg_C-effctor"/>
</dbReference>
<dbReference type="SUPFAM" id="SSF52172">
    <property type="entry name" value="CheY-like"/>
    <property type="match status" value="1"/>
</dbReference>
<accession>A0A7C1G4M8</accession>
<dbReference type="GO" id="GO:0006355">
    <property type="term" value="P:regulation of DNA-templated transcription"/>
    <property type="evidence" value="ECO:0007669"/>
    <property type="project" value="InterPro"/>
</dbReference>
<evidence type="ECO:0000256" key="1">
    <source>
        <dbReference type="ARBA" id="ARBA00023125"/>
    </source>
</evidence>
<dbReference type="GO" id="GO:0000160">
    <property type="term" value="P:phosphorelay signal transduction system"/>
    <property type="evidence" value="ECO:0007669"/>
    <property type="project" value="InterPro"/>
</dbReference>
<dbReference type="PRINTS" id="PR00038">
    <property type="entry name" value="HTHLUXR"/>
</dbReference>
<dbReference type="PROSITE" id="PS50043">
    <property type="entry name" value="HTH_LUXR_2"/>
    <property type="match status" value="1"/>
</dbReference>
<dbReference type="GO" id="GO:0003677">
    <property type="term" value="F:DNA binding"/>
    <property type="evidence" value="ECO:0007669"/>
    <property type="project" value="UniProtKB-KW"/>
</dbReference>
<dbReference type="PROSITE" id="PS50110">
    <property type="entry name" value="RESPONSE_REGULATORY"/>
    <property type="match status" value="1"/>
</dbReference>
<dbReference type="SUPFAM" id="SSF46894">
    <property type="entry name" value="C-terminal effector domain of the bipartite response regulators"/>
    <property type="match status" value="1"/>
</dbReference>
<protein>
    <submittedName>
        <fullName evidence="3">Response regulator transcription factor</fullName>
    </submittedName>
</protein>
<proteinExistence type="predicted"/>
<reference evidence="3" key="1">
    <citation type="journal article" date="2020" name="mSystems">
        <title>Genome- and Community-Level Interaction Insights into Carbon Utilization and Element Cycling Functions of Hydrothermarchaeota in Hydrothermal Sediment.</title>
        <authorList>
            <person name="Zhou Z."/>
            <person name="Liu Y."/>
            <person name="Xu W."/>
            <person name="Pan J."/>
            <person name="Luo Z.H."/>
            <person name="Li M."/>
        </authorList>
    </citation>
    <scope>NUCLEOTIDE SEQUENCE [LARGE SCALE GENOMIC DNA]</scope>
    <source>
        <strain evidence="3">SpSt-222</strain>
    </source>
</reference>
<evidence type="ECO:0000256" key="2">
    <source>
        <dbReference type="PROSITE-ProRule" id="PRU00169"/>
    </source>
</evidence>
<dbReference type="SMART" id="SM00421">
    <property type="entry name" value="HTH_LUXR"/>
    <property type="match status" value="1"/>
</dbReference>
<dbReference type="InterPro" id="IPR000792">
    <property type="entry name" value="Tscrpt_reg_LuxR_C"/>
</dbReference>
<dbReference type="Gene3D" id="3.40.50.2300">
    <property type="match status" value="1"/>
</dbReference>
<comment type="caution">
    <text evidence="2">Lacks conserved residue(s) required for the propagation of feature annotation.</text>
</comment>
<dbReference type="CDD" id="cd06170">
    <property type="entry name" value="LuxR_C_like"/>
    <property type="match status" value="1"/>
</dbReference>
<dbReference type="InterPro" id="IPR039420">
    <property type="entry name" value="WalR-like"/>
</dbReference>
<comment type="caution">
    <text evidence="3">The sequence shown here is derived from an EMBL/GenBank/DDBJ whole genome shotgun (WGS) entry which is preliminary data.</text>
</comment>
<dbReference type="PANTHER" id="PTHR43214">
    <property type="entry name" value="TWO-COMPONENT RESPONSE REGULATOR"/>
    <property type="match status" value="1"/>
</dbReference>
<dbReference type="AlphaFoldDB" id="A0A7C1G4M8"/>
<keyword evidence="1" id="KW-0238">DNA-binding</keyword>
<organism evidence="3">
    <name type="scientific">Thermomicrobium roseum</name>
    <dbReference type="NCBI Taxonomy" id="500"/>
    <lineage>
        <taxon>Bacteria</taxon>
        <taxon>Pseudomonadati</taxon>
        <taxon>Thermomicrobiota</taxon>
        <taxon>Thermomicrobia</taxon>
        <taxon>Thermomicrobiales</taxon>
        <taxon>Thermomicrobiaceae</taxon>
        <taxon>Thermomicrobium</taxon>
    </lineage>
</organism>